<accession>A0AA52EKF7</accession>
<proteinExistence type="predicted"/>
<sequence>MILESRSIIFSEEELVIALKPLLSSRELSEDYEPQEILTGLDTDGDVVVTYKGEDAGEVIFESQELGAAILNHCIESEIPLPRGSYKELALRGDHVALIVRIETRGSAH</sequence>
<dbReference type="RefSeq" id="WP_310799993.1">
    <property type="nucleotide sequence ID" value="NZ_CP123872.1"/>
</dbReference>
<dbReference type="KEGG" id="tmk:QGN29_07055"/>
<dbReference type="Proteomes" id="UP001268683">
    <property type="component" value="Chromosome"/>
</dbReference>
<keyword evidence="2" id="KW-1185">Reference proteome</keyword>
<dbReference type="EMBL" id="CP123872">
    <property type="protein sequence ID" value="WND04129.1"/>
    <property type="molecule type" value="Genomic_DNA"/>
</dbReference>
<name>A0AA52EKF7_9PROT</name>
<evidence type="ECO:0000313" key="1">
    <source>
        <dbReference type="EMBL" id="WND04129.1"/>
    </source>
</evidence>
<evidence type="ECO:0000313" key="2">
    <source>
        <dbReference type="Proteomes" id="UP001268683"/>
    </source>
</evidence>
<dbReference type="AlphaFoldDB" id="A0AA52EKF7"/>
<reference evidence="1" key="1">
    <citation type="submission" date="2023-04" db="EMBL/GenBank/DDBJ databases">
        <title>Complete genome sequence of Temperatibacter marinus.</title>
        <authorList>
            <person name="Rong J.-C."/>
            <person name="Yi M.-L."/>
            <person name="Zhao Q."/>
        </authorList>
    </citation>
    <scope>NUCLEOTIDE SEQUENCE</scope>
    <source>
        <strain evidence="1">NBRC 110045</strain>
    </source>
</reference>
<protein>
    <submittedName>
        <fullName evidence="1">Uncharacterized protein</fullName>
    </submittedName>
</protein>
<gene>
    <name evidence="1" type="ORF">QGN29_07055</name>
</gene>
<organism evidence="1 2">
    <name type="scientific">Temperatibacter marinus</name>
    <dbReference type="NCBI Taxonomy" id="1456591"/>
    <lineage>
        <taxon>Bacteria</taxon>
        <taxon>Pseudomonadati</taxon>
        <taxon>Pseudomonadota</taxon>
        <taxon>Alphaproteobacteria</taxon>
        <taxon>Kordiimonadales</taxon>
        <taxon>Temperatibacteraceae</taxon>
        <taxon>Temperatibacter</taxon>
    </lineage>
</organism>